<dbReference type="Gene3D" id="2.160.20.80">
    <property type="entry name" value="E3 ubiquitin-protein ligase SopA"/>
    <property type="match status" value="1"/>
</dbReference>
<reference evidence="2" key="1">
    <citation type="journal article" date="2019" name="Int. J. Syst. Evol. Microbiol.">
        <title>The Global Catalogue of Microorganisms (GCM) 10K type strain sequencing project: providing services to taxonomists for standard genome sequencing and annotation.</title>
        <authorList>
            <consortium name="The Broad Institute Genomics Platform"/>
            <consortium name="The Broad Institute Genome Sequencing Center for Infectious Disease"/>
            <person name="Wu L."/>
            <person name="Ma J."/>
        </authorList>
    </citation>
    <scope>NUCLEOTIDE SEQUENCE [LARGE SCALE GENOMIC DNA]</scope>
    <source>
        <strain evidence="2">CCM 8681</strain>
    </source>
</reference>
<evidence type="ECO:0008006" key="3">
    <source>
        <dbReference type="Google" id="ProtNLM"/>
    </source>
</evidence>
<accession>A0ABQ2C125</accession>
<dbReference type="InterPro" id="IPR001646">
    <property type="entry name" value="5peptide_repeat"/>
</dbReference>
<evidence type="ECO:0000313" key="2">
    <source>
        <dbReference type="Proteomes" id="UP000624701"/>
    </source>
</evidence>
<comment type="caution">
    <text evidence="1">The sequence shown here is derived from an EMBL/GenBank/DDBJ whole genome shotgun (WGS) entry which is preliminary data.</text>
</comment>
<proteinExistence type="predicted"/>
<sequence length="130" mass="14869">MHTQFKDVEFKQCKLVGVQFNNSNDFLRTFNFTDCILDFASFTNTKIDHTHFNSSKLISTDFTNTEAKKVVFKDSDLQNTIFDNTNLEQADFSSAYNFNITPSKNNIKKAIFHKENLSGLLHSSGIIIKS</sequence>
<name>A0ABQ2C125_9FLAO</name>
<organism evidence="1 2">
    <name type="scientific">Winogradskyella haliclonae</name>
    <dbReference type="NCBI Taxonomy" id="2048558"/>
    <lineage>
        <taxon>Bacteria</taxon>
        <taxon>Pseudomonadati</taxon>
        <taxon>Bacteroidota</taxon>
        <taxon>Flavobacteriia</taxon>
        <taxon>Flavobacteriales</taxon>
        <taxon>Flavobacteriaceae</taxon>
        <taxon>Winogradskyella</taxon>
    </lineage>
</organism>
<dbReference type="Proteomes" id="UP000624701">
    <property type="component" value="Unassembled WGS sequence"/>
</dbReference>
<dbReference type="InterPro" id="IPR052949">
    <property type="entry name" value="PA_immunity-related"/>
</dbReference>
<dbReference type="EMBL" id="BMDQ01000005">
    <property type="protein sequence ID" value="GGI58442.1"/>
    <property type="molecule type" value="Genomic_DNA"/>
</dbReference>
<dbReference type="Pfam" id="PF13599">
    <property type="entry name" value="Pentapeptide_4"/>
    <property type="match status" value="1"/>
</dbReference>
<keyword evidence="2" id="KW-1185">Reference proteome</keyword>
<gene>
    <name evidence="1" type="ORF">GCM10011444_27510</name>
</gene>
<dbReference type="SUPFAM" id="SSF141571">
    <property type="entry name" value="Pentapeptide repeat-like"/>
    <property type="match status" value="1"/>
</dbReference>
<dbReference type="PANTHER" id="PTHR42999:SF1">
    <property type="entry name" value="PENTAPEPTIDE REPEAT-CONTAINING PROTEIN"/>
    <property type="match status" value="1"/>
</dbReference>
<dbReference type="PANTHER" id="PTHR42999">
    <property type="entry name" value="ANTIBIOTIC RESISTANCE PROTEIN MCBG"/>
    <property type="match status" value="1"/>
</dbReference>
<evidence type="ECO:0000313" key="1">
    <source>
        <dbReference type="EMBL" id="GGI58442.1"/>
    </source>
</evidence>
<protein>
    <recommendedName>
        <fullName evidence="3">Pentapeptide repeat-containing protein</fullName>
    </recommendedName>
</protein>